<evidence type="ECO:0000256" key="3">
    <source>
        <dbReference type="HAMAP-Rule" id="MF_02071"/>
    </source>
</evidence>
<dbReference type="InterPro" id="IPR012997">
    <property type="entry name" value="RplA"/>
</dbReference>
<dbReference type="GO" id="GO:0008932">
    <property type="term" value="F:lytic endotransglycosylase activity"/>
    <property type="evidence" value="ECO:0007669"/>
    <property type="project" value="UniProtKB-UniRule"/>
</dbReference>
<name>A0A851GSG7_9BACT</name>
<comment type="caution">
    <text evidence="6">The sequence shown here is derived from an EMBL/GenBank/DDBJ whole genome shotgun (WGS) entry which is preliminary data.</text>
</comment>
<dbReference type="AlphaFoldDB" id="A0A851GSG7"/>
<dbReference type="PANTHER" id="PTHR34183">
    <property type="entry name" value="ENDOLYTIC PEPTIDOGLYCAN TRANSGLYCOSYLASE RLPA"/>
    <property type="match status" value="1"/>
</dbReference>
<dbReference type="RefSeq" id="WP_178934010.1">
    <property type="nucleotide sequence ID" value="NZ_JACBAZ010000008.1"/>
</dbReference>
<evidence type="ECO:0000256" key="4">
    <source>
        <dbReference type="RuleBase" id="RU003495"/>
    </source>
</evidence>
<comment type="function">
    <text evidence="3">Lytic transglycosylase with a strong preference for naked glycan strands that lack stem peptides.</text>
</comment>
<dbReference type="EC" id="4.2.2.-" evidence="3"/>
<dbReference type="Proteomes" id="UP000557872">
    <property type="component" value="Unassembled WGS sequence"/>
</dbReference>
<dbReference type="GO" id="GO:0071555">
    <property type="term" value="P:cell wall organization"/>
    <property type="evidence" value="ECO:0007669"/>
    <property type="project" value="UniProtKB-KW"/>
</dbReference>
<evidence type="ECO:0000256" key="1">
    <source>
        <dbReference type="ARBA" id="ARBA00023239"/>
    </source>
</evidence>
<sequence precursor="true">MKKLPLLLSTASLMFLTPSVAKTNKTAPDKDKEAKVLKTEHGKASWYEIKCNGGTHTASGIPLKDHAMTAAHKTLPMGTKVRVTNKRNGKSVVVKITDRGPYIKGRVIDVTKGAAKKLDFIRTGVVHCKVEVLED</sequence>
<comment type="similarity">
    <text evidence="3 4">Belongs to the RlpA family.</text>
</comment>
<gene>
    <name evidence="3" type="primary">rlpA</name>
    <name evidence="6" type="ORF">HW115_16295</name>
</gene>
<protein>
    <recommendedName>
        <fullName evidence="3">Probable endolytic peptidoglycan transglycosylase RlpA</fullName>
        <ecNumber evidence="3">4.2.2.-</ecNumber>
    </recommendedName>
</protein>
<feature type="chain" id="PRO_5033182612" description="Probable endolytic peptidoglycan transglycosylase RlpA" evidence="3">
    <location>
        <begin position="22"/>
        <end position="135"/>
    </location>
</feature>
<dbReference type="InterPro" id="IPR034718">
    <property type="entry name" value="RlpA"/>
</dbReference>
<dbReference type="HAMAP" id="MF_02071">
    <property type="entry name" value="RlpA"/>
    <property type="match status" value="1"/>
</dbReference>
<accession>A0A851GSG7</accession>
<dbReference type="InterPro" id="IPR036908">
    <property type="entry name" value="RlpA-like_sf"/>
</dbReference>
<dbReference type="EMBL" id="JACBAZ010000008">
    <property type="protein sequence ID" value="NWK57184.1"/>
    <property type="molecule type" value="Genomic_DNA"/>
</dbReference>
<organism evidence="6 7">
    <name type="scientific">Oceaniferula marina</name>
    <dbReference type="NCBI Taxonomy" id="2748318"/>
    <lineage>
        <taxon>Bacteria</taxon>
        <taxon>Pseudomonadati</taxon>
        <taxon>Verrucomicrobiota</taxon>
        <taxon>Verrucomicrobiia</taxon>
        <taxon>Verrucomicrobiales</taxon>
        <taxon>Verrucomicrobiaceae</taxon>
        <taxon>Oceaniferula</taxon>
    </lineage>
</organism>
<dbReference type="Pfam" id="PF03330">
    <property type="entry name" value="DPBB_1"/>
    <property type="match status" value="1"/>
</dbReference>
<keyword evidence="7" id="KW-1185">Reference proteome</keyword>
<dbReference type="NCBIfam" id="TIGR00413">
    <property type="entry name" value="rlpA"/>
    <property type="match status" value="1"/>
</dbReference>
<reference evidence="6 7" key="1">
    <citation type="submission" date="2020-07" db="EMBL/GenBank/DDBJ databases">
        <title>Roseicoccus Jingziensis gen. nov., sp. nov., isolated from coastal seawater.</title>
        <authorList>
            <person name="Feng X."/>
        </authorList>
    </citation>
    <scope>NUCLEOTIDE SEQUENCE [LARGE SCALE GENOMIC DNA]</scope>
    <source>
        <strain evidence="6 7">N1E253</strain>
    </source>
</reference>
<dbReference type="GO" id="GO:0000270">
    <property type="term" value="P:peptidoglycan metabolic process"/>
    <property type="evidence" value="ECO:0007669"/>
    <property type="project" value="UniProtKB-UniRule"/>
</dbReference>
<dbReference type="PANTHER" id="PTHR34183:SF8">
    <property type="entry name" value="ENDOLYTIC PEPTIDOGLYCAN TRANSGLYCOSYLASE RLPA-RELATED"/>
    <property type="match status" value="1"/>
</dbReference>
<evidence type="ECO:0000259" key="5">
    <source>
        <dbReference type="Pfam" id="PF03330"/>
    </source>
</evidence>
<proteinExistence type="inferred from homology"/>
<keyword evidence="3" id="KW-0732">Signal</keyword>
<evidence type="ECO:0000256" key="2">
    <source>
        <dbReference type="ARBA" id="ARBA00023316"/>
    </source>
</evidence>
<dbReference type="SUPFAM" id="SSF50685">
    <property type="entry name" value="Barwin-like endoglucanases"/>
    <property type="match status" value="1"/>
</dbReference>
<evidence type="ECO:0000313" key="7">
    <source>
        <dbReference type="Proteomes" id="UP000557872"/>
    </source>
</evidence>
<dbReference type="InterPro" id="IPR009009">
    <property type="entry name" value="RlpA-like_DPBB"/>
</dbReference>
<evidence type="ECO:0000313" key="6">
    <source>
        <dbReference type="EMBL" id="NWK57184.1"/>
    </source>
</evidence>
<feature type="signal peptide" evidence="3">
    <location>
        <begin position="1"/>
        <end position="21"/>
    </location>
</feature>
<keyword evidence="1 3" id="KW-0456">Lyase</keyword>
<keyword evidence="2 3" id="KW-0961">Cell wall biogenesis/degradation</keyword>
<dbReference type="Gene3D" id="2.40.40.10">
    <property type="entry name" value="RlpA-like domain"/>
    <property type="match status" value="1"/>
</dbReference>
<dbReference type="CDD" id="cd22268">
    <property type="entry name" value="DPBB_RlpA-like"/>
    <property type="match status" value="1"/>
</dbReference>
<feature type="domain" description="RlpA-like protein double-psi beta-barrel" evidence="5">
    <location>
        <begin position="40"/>
        <end position="128"/>
    </location>
</feature>